<dbReference type="InterPro" id="IPR037171">
    <property type="entry name" value="NagB/RpiA_transferase-like"/>
</dbReference>
<feature type="binding site" evidence="3">
    <location>
        <begin position="44"/>
        <end position="46"/>
    </location>
    <ligand>
        <name>substrate</name>
    </ligand>
</feature>
<dbReference type="NCBIfam" id="TIGR00512">
    <property type="entry name" value="salvage_mtnA"/>
    <property type="match status" value="1"/>
</dbReference>
<evidence type="ECO:0000256" key="1">
    <source>
        <dbReference type="ARBA" id="ARBA00023235"/>
    </source>
</evidence>
<dbReference type="SUPFAM" id="SSF100950">
    <property type="entry name" value="NagB/RpiA/CoA transferase-like"/>
    <property type="match status" value="1"/>
</dbReference>
<evidence type="ECO:0000256" key="3">
    <source>
        <dbReference type="HAMAP-Rule" id="MF_01678"/>
    </source>
</evidence>
<dbReference type="HAMAP" id="MF_01678">
    <property type="entry name" value="Salvage_MtnA"/>
    <property type="match status" value="1"/>
</dbReference>
<dbReference type="InterPro" id="IPR005251">
    <property type="entry name" value="IF-M1Pi"/>
</dbReference>
<dbReference type="NCBIfam" id="NF004326">
    <property type="entry name" value="PRK05720.1"/>
    <property type="match status" value="1"/>
</dbReference>
<evidence type="ECO:0000313" key="5">
    <source>
        <dbReference type="Proteomes" id="UP000607645"/>
    </source>
</evidence>
<organism evidence="4 5">
    <name type="scientific">Lawsonibacter faecis</name>
    <dbReference type="NCBI Taxonomy" id="2763052"/>
    <lineage>
        <taxon>Bacteria</taxon>
        <taxon>Bacillati</taxon>
        <taxon>Bacillota</taxon>
        <taxon>Clostridia</taxon>
        <taxon>Eubacteriales</taxon>
        <taxon>Oscillospiraceae</taxon>
        <taxon>Lawsonibacter</taxon>
    </lineage>
</organism>
<dbReference type="InterPro" id="IPR042529">
    <property type="entry name" value="IF_2B-like_C"/>
</dbReference>
<protein>
    <recommendedName>
        <fullName evidence="3">Methylthioribose-1-phosphate isomerase</fullName>
        <shortName evidence="3">M1Pi</shortName>
        <shortName evidence="3">MTR-1-P isomerase</shortName>
        <ecNumber evidence="3">5.3.1.23</ecNumber>
    </recommendedName>
    <alternativeName>
        <fullName evidence="3">S-methyl-5-thioribose-1-phosphate isomerase</fullName>
    </alternativeName>
</protein>
<dbReference type="InterPro" id="IPR027363">
    <property type="entry name" value="M1Pi_N"/>
</dbReference>
<dbReference type="PANTHER" id="PTHR43475:SF1">
    <property type="entry name" value="METHYLTHIORIBOSE-1-PHOSPHATE ISOMERASE"/>
    <property type="match status" value="1"/>
</dbReference>
<dbReference type="Gene3D" id="1.20.120.420">
    <property type="entry name" value="translation initiation factor eif-2b, domain 1"/>
    <property type="match status" value="1"/>
</dbReference>
<feature type="site" description="Transition state stabilizer" evidence="3">
    <location>
        <position position="153"/>
    </location>
</feature>
<dbReference type="Pfam" id="PF01008">
    <property type="entry name" value="IF-2B"/>
    <property type="match status" value="1"/>
</dbReference>
<dbReference type="EMBL" id="JACOPQ010000010">
    <property type="protein sequence ID" value="MBC5737830.1"/>
    <property type="molecule type" value="Genomic_DNA"/>
</dbReference>
<dbReference type="GO" id="GO:0046523">
    <property type="term" value="F:S-methyl-5-thioribose-1-phosphate isomerase activity"/>
    <property type="evidence" value="ECO:0007669"/>
    <property type="project" value="UniProtKB-UniRule"/>
</dbReference>
<dbReference type="InterPro" id="IPR011559">
    <property type="entry name" value="Initiation_fac_2B_a/b/d"/>
</dbReference>
<feature type="binding site" evidence="3">
    <location>
        <position position="192"/>
    </location>
    <ligand>
        <name>substrate</name>
    </ligand>
</feature>
<proteinExistence type="inferred from homology"/>
<dbReference type="UniPathway" id="UPA00904">
    <property type="reaction ID" value="UER00874"/>
</dbReference>
<dbReference type="NCBIfam" id="TIGR00524">
    <property type="entry name" value="eIF-2B_rel"/>
    <property type="match status" value="1"/>
</dbReference>
<keyword evidence="3" id="KW-0486">Methionine biosynthesis</keyword>
<dbReference type="GO" id="GO:0019509">
    <property type="term" value="P:L-methionine salvage from methylthioadenosine"/>
    <property type="evidence" value="ECO:0007669"/>
    <property type="project" value="UniProtKB-UniRule"/>
</dbReference>
<dbReference type="Proteomes" id="UP000607645">
    <property type="component" value="Unassembled WGS sequence"/>
</dbReference>
<comment type="function">
    <text evidence="3">Catalyzes the interconversion of methylthioribose-1-phosphate (MTR-1-P) into methylthioribulose-1-phosphate (MTRu-1-P).</text>
</comment>
<dbReference type="InterPro" id="IPR000649">
    <property type="entry name" value="IF-2B-related"/>
</dbReference>
<dbReference type="EC" id="5.3.1.23" evidence="3"/>
<keyword evidence="5" id="KW-1185">Reference proteome</keyword>
<dbReference type="RefSeq" id="WP_186919641.1">
    <property type="nucleotide sequence ID" value="NZ_JACOPQ010000010.1"/>
</dbReference>
<reference evidence="4" key="1">
    <citation type="submission" date="2020-08" db="EMBL/GenBank/DDBJ databases">
        <title>Genome public.</title>
        <authorList>
            <person name="Liu C."/>
            <person name="Sun Q."/>
        </authorList>
    </citation>
    <scope>NUCLEOTIDE SEQUENCE</scope>
    <source>
        <strain evidence="4">NSJ-52</strain>
    </source>
</reference>
<dbReference type="FunFam" id="3.40.50.10470:FF:000006">
    <property type="entry name" value="Methylthioribose-1-phosphate isomerase"/>
    <property type="match status" value="1"/>
</dbReference>
<comment type="pathway">
    <text evidence="3">Amino-acid biosynthesis; L-methionine biosynthesis via salvage pathway; L-methionine from S-methyl-5-thio-alpha-D-ribose 1-phosphate: step 1/6.</text>
</comment>
<dbReference type="PANTHER" id="PTHR43475">
    <property type="entry name" value="METHYLTHIORIBOSE-1-PHOSPHATE ISOMERASE"/>
    <property type="match status" value="1"/>
</dbReference>
<feature type="binding site" evidence="3">
    <location>
        <begin position="243"/>
        <end position="244"/>
    </location>
    <ligand>
        <name>substrate</name>
    </ligand>
</feature>
<evidence type="ECO:0000313" key="4">
    <source>
        <dbReference type="EMBL" id="MBC5737830.1"/>
    </source>
</evidence>
<feature type="active site" description="Proton donor" evidence="3">
    <location>
        <position position="233"/>
    </location>
</feature>
<comment type="caution">
    <text evidence="4">The sequence shown here is derived from an EMBL/GenBank/DDBJ whole genome shotgun (WGS) entry which is preliminary data.</text>
</comment>
<sequence>MEAIQWKANSLYLLDQTKLPVEEVWLEFSDYRAVAGAIAAMVVRGAPAIGVSAAYGYCLAAMEYRSLSPAAFQSNMALAKGVLAASRPTAVNLFWALDRMERCLSAHGNSPDAVPALIAQARAIHAEDVEMNHAIGAHGAAVVPEHARVLTHCNAGSLATGGYGTVLGVIRSAFAQGKVDMVYADETRPLLQGARLTAYELVRDGIPATLIADNMAAFLMARGKIDMVILGCDRMAANGDFANKIGTYSVAVNAHHHGIPFYTALPSSTIDLSIPDGGGIPIEERPGSEITHVFGVQTAPLEVGTYNPAFDVTPHTLLTGIVTEKGVVYPPFQENLAKLFG</sequence>
<keyword evidence="1 3" id="KW-0413">Isomerase</keyword>
<evidence type="ECO:0000256" key="2">
    <source>
        <dbReference type="ARBA" id="ARBA00052401"/>
    </source>
</evidence>
<accession>A0A8J6JN46</accession>
<dbReference type="AlphaFoldDB" id="A0A8J6JN46"/>
<comment type="catalytic activity">
    <reaction evidence="2 3">
        <text>5-(methylsulfanyl)-alpha-D-ribose 1-phosphate = 5-(methylsulfanyl)-D-ribulose 1-phosphate</text>
        <dbReference type="Rhea" id="RHEA:19989"/>
        <dbReference type="ChEBI" id="CHEBI:58533"/>
        <dbReference type="ChEBI" id="CHEBI:58548"/>
        <dbReference type="EC" id="5.3.1.23"/>
    </reaction>
</comment>
<name>A0A8J6JN46_9FIRM</name>
<keyword evidence="3" id="KW-0028">Amino-acid biosynthesis</keyword>
<feature type="binding site" evidence="3">
    <location>
        <position position="87"/>
    </location>
    <ligand>
        <name>substrate</name>
    </ligand>
</feature>
<dbReference type="FunFam" id="1.20.120.420:FF:000003">
    <property type="entry name" value="Methylthioribose-1-phosphate isomerase"/>
    <property type="match status" value="1"/>
</dbReference>
<dbReference type="Gene3D" id="3.40.50.10470">
    <property type="entry name" value="Translation initiation factor eif-2b, domain 2"/>
    <property type="match status" value="1"/>
</dbReference>
<comment type="similarity">
    <text evidence="3">Belongs to the EIF-2B alpha/beta/delta subunits family. MtnA subfamily.</text>
</comment>
<gene>
    <name evidence="3 4" type="primary">mtnA</name>
    <name evidence="4" type="ORF">H8S62_12515</name>
</gene>